<keyword evidence="5 7" id="KW-1133">Transmembrane helix</keyword>
<keyword evidence="6 7" id="KW-0472">Membrane</keyword>
<feature type="transmembrane region" description="Helical" evidence="7">
    <location>
        <begin position="369"/>
        <end position="392"/>
    </location>
</feature>
<keyword evidence="2" id="KW-0813">Transport</keyword>
<evidence type="ECO:0000256" key="6">
    <source>
        <dbReference type="ARBA" id="ARBA00023136"/>
    </source>
</evidence>
<evidence type="ECO:0000313" key="8">
    <source>
        <dbReference type="EMBL" id="GLS23286.1"/>
    </source>
</evidence>
<sequence>MSSLVEDEPSLIRQTGFVLFWSARVLSTSCFQIVAVVIGWQMYALTSSTFNLGLVGLCQFLPMLLLTILAGHVADRFDRRVIVRTCQFVEGLTALGLALASWYGVISPHVIFAAAALIGACRTFEAPTTAALLPMVVSPAILPKALALSASAIQTATIIGPALGGVLYIAGAGHAYLFVAVFYLIAGTLISLLQIVVPPAKREPATLRSLFSGFGFIKSRPIILGAISLDMVAVLLGGATALLPVYARDILHTNSLGLGALRASPAIGALLMSLVLTRWPMKSRVGHKMFGAVMVFGAGTVIFGLSTWFPLSMAALIIMGSADVVSVVVRSTLVQLGTPDAMRGRVSAVNSMFIGTSNQLGEFESGMTASLFGTVPAVVLGGVGTILVALAWSQLFKPLRDADRFPERSA</sequence>
<dbReference type="InterPro" id="IPR010290">
    <property type="entry name" value="TM_effector"/>
</dbReference>
<evidence type="ECO:0000256" key="4">
    <source>
        <dbReference type="ARBA" id="ARBA00022692"/>
    </source>
</evidence>
<dbReference type="InterPro" id="IPR036259">
    <property type="entry name" value="MFS_trans_sf"/>
</dbReference>
<feature type="transmembrane region" description="Helical" evidence="7">
    <location>
        <begin position="259"/>
        <end position="277"/>
    </location>
</feature>
<evidence type="ECO:0000256" key="5">
    <source>
        <dbReference type="ARBA" id="ARBA00022989"/>
    </source>
</evidence>
<dbReference type="Pfam" id="PF05977">
    <property type="entry name" value="MFS_3"/>
    <property type="match status" value="1"/>
</dbReference>
<reference evidence="9" key="1">
    <citation type="journal article" date="2019" name="Int. J. Syst. Evol. Microbiol.">
        <title>The Global Catalogue of Microorganisms (GCM) 10K type strain sequencing project: providing services to taxonomists for standard genome sequencing and annotation.</title>
        <authorList>
            <consortium name="The Broad Institute Genomics Platform"/>
            <consortium name="The Broad Institute Genome Sequencing Center for Infectious Disease"/>
            <person name="Wu L."/>
            <person name="Ma J."/>
        </authorList>
    </citation>
    <scope>NUCLEOTIDE SEQUENCE [LARGE SCALE GENOMIC DNA]</scope>
    <source>
        <strain evidence="9">NBRC 101365</strain>
    </source>
</reference>
<dbReference type="SUPFAM" id="SSF103473">
    <property type="entry name" value="MFS general substrate transporter"/>
    <property type="match status" value="1"/>
</dbReference>
<accession>A0ABQ6CYI2</accession>
<evidence type="ECO:0000256" key="3">
    <source>
        <dbReference type="ARBA" id="ARBA00022475"/>
    </source>
</evidence>
<dbReference type="Gene3D" id="1.20.1250.20">
    <property type="entry name" value="MFS general substrate transporter like domains"/>
    <property type="match status" value="1"/>
</dbReference>
<comment type="caution">
    <text evidence="8">The sequence shown here is derived from an EMBL/GenBank/DDBJ whole genome shotgun (WGS) entry which is preliminary data.</text>
</comment>
<dbReference type="PANTHER" id="PTHR23513:SF9">
    <property type="entry name" value="ENTEROBACTIN EXPORTER ENTS"/>
    <property type="match status" value="1"/>
</dbReference>
<proteinExistence type="predicted"/>
<protein>
    <submittedName>
        <fullName evidence="8">MFS transporter</fullName>
    </submittedName>
</protein>
<dbReference type="EMBL" id="BSPC01000069">
    <property type="protein sequence ID" value="GLS23286.1"/>
    <property type="molecule type" value="Genomic_DNA"/>
</dbReference>
<dbReference type="RefSeq" id="WP_284316200.1">
    <property type="nucleotide sequence ID" value="NZ_BSPC01000069.1"/>
</dbReference>
<name>A0ABQ6CYI2_9HYPH</name>
<keyword evidence="4 7" id="KW-0812">Transmembrane</keyword>
<feature type="transmembrane region" description="Helical" evidence="7">
    <location>
        <begin position="49"/>
        <end position="69"/>
    </location>
</feature>
<dbReference type="CDD" id="cd06173">
    <property type="entry name" value="MFS_MefA_like"/>
    <property type="match status" value="1"/>
</dbReference>
<dbReference type="PANTHER" id="PTHR23513">
    <property type="entry name" value="INTEGRAL MEMBRANE EFFLUX PROTEIN-RELATED"/>
    <property type="match status" value="1"/>
</dbReference>
<gene>
    <name evidence="8" type="ORF">GCM10007874_63060</name>
</gene>
<feature type="transmembrane region" description="Helical" evidence="7">
    <location>
        <begin position="221"/>
        <end position="247"/>
    </location>
</feature>
<keyword evidence="9" id="KW-1185">Reference proteome</keyword>
<evidence type="ECO:0000313" key="9">
    <source>
        <dbReference type="Proteomes" id="UP001156882"/>
    </source>
</evidence>
<evidence type="ECO:0000256" key="2">
    <source>
        <dbReference type="ARBA" id="ARBA00022448"/>
    </source>
</evidence>
<feature type="transmembrane region" description="Helical" evidence="7">
    <location>
        <begin position="21"/>
        <end position="43"/>
    </location>
</feature>
<feature type="transmembrane region" description="Helical" evidence="7">
    <location>
        <begin position="175"/>
        <end position="200"/>
    </location>
</feature>
<evidence type="ECO:0000256" key="7">
    <source>
        <dbReference type="SAM" id="Phobius"/>
    </source>
</evidence>
<evidence type="ECO:0000256" key="1">
    <source>
        <dbReference type="ARBA" id="ARBA00004651"/>
    </source>
</evidence>
<organism evidence="8 9">
    <name type="scientific">Labrys miyagiensis</name>
    <dbReference type="NCBI Taxonomy" id="346912"/>
    <lineage>
        <taxon>Bacteria</taxon>
        <taxon>Pseudomonadati</taxon>
        <taxon>Pseudomonadota</taxon>
        <taxon>Alphaproteobacteria</taxon>
        <taxon>Hyphomicrobiales</taxon>
        <taxon>Xanthobacteraceae</taxon>
        <taxon>Labrys</taxon>
    </lineage>
</organism>
<dbReference type="Proteomes" id="UP001156882">
    <property type="component" value="Unassembled WGS sequence"/>
</dbReference>
<keyword evidence="3" id="KW-1003">Cell membrane</keyword>
<feature type="transmembrane region" description="Helical" evidence="7">
    <location>
        <begin position="289"/>
        <end position="309"/>
    </location>
</feature>
<feature type="transmembrane region" description="Helical" evidence="7">
    <location>
        <begin position="145"/>
        <end position="169"/>
    </location>
</feature>
<comment type="subcellular location">
    <subcellularLocation>
        <location evidence="1">Cell membrane</location>
        <topology evidence="1">Multi-pass membrane protein</topology>
    </subcellularLocation>
</comment>